<name>A0ABX9P550_9GAMM</name>
<gene>
    <name evidence="2" type="ORF">D5396_00100</name>
</gene>
<dbReference type="Pfam" id="PF07963">
    <property type="entry name" value="N_methyl"/>
    <property type="match status" value="1"/>
</dbReference>
<protein>
    <submittedName>
        <fullName evidence="2">Type IV pilus major pilin</fullName>
    </submittedName>
</protein>
<reference evidence="2 3" key="1">
    <citation type="submission" date="2018-09" db="EMBL/GenBank/DDBJ databases">
        <authorList>
            <person name="Le Fleche-Mateos A."/>
        </authorList>
    </citation>
    <scope>NUCLEOTIDE SEQUENCE [LARGE SCALE GENOMIC DNA]</scope>
    <source>
        <strain evidence="2 3">DSM 30078</strain>
    </source>
</reference>
<evidence type="ECO:0000256" key="1">
    <source>
        <dbReference type="ARBA" id="ARBA00004167"/>
    </source>
</evidence>
<dbReference type="Pfam" id="PF05946">
    <property type="entry name" value="TcpA"/>
    <property type="match status" value="1"/>
</dbReference>
<organism evidence="2 3">
    <name type="scientific">Rahnella inusitata</name>
    <dbReference type="NCBI Taxonomy" id="58169"/>
    <lineage>
        <taxon>Bacteria</taxon>
        <taxon>Pseudomonadati</taxon>
        <taxon>Pseudomonadota</taxon>
        <taxon>Gammaproteobacteria</taxon>
        <taxon>Enterobacterales</taxon>
        <taxon>Yersiniaceae</taxon>
        <taxon>Rahnella</taxon>
    </lineage>
</organism>
<dbReference type="Gene3D" id="3.30.1690.10">
    <property type="entry name" value="TcpA-like pilin"/>
    <property type="match status" value="1"/>
</dbReference>
<proteinExistence type="predicted"/>
<dbReference type="Proteomes" id="UP000284119">
    <property type="component" value="Unassembled WGS sequence"/>
</dbReference>
<evidence type="ECO:0000313" key="2">
    <source>
        <dbReference type="EMBL" id="RJT15574.1"/>
    </source>
</evidence>
<dbReference type="NCBIfam" id="TIGR02532">
    <property type="entry name" value="IV_pilin_GFxxxE"/>
    <property type="match status" value="1"/>
</dbReference>
<dbReference type="InterPro" id="IPR045584">
    <property type="entry name" value="Pilin-like"/>
</dbReference>
<dbReference type="SUPFAM" id="SSF54523">
    <property type="entry name" value="Pili subunits"/>
    <property type="match status" value="1"/>
</dbReference>
<keyword evidence="3" id="KW-1185">Reference proteome</keyword>
<dbReference type="PROSITE" id="PS00409">
    <property type="entry name" value="PROKAR_NTER_METHYL"/>
    <property type="match status" value="1"/>
</dbReference>
<dbReference type="EMBL" id="RAHG01000001">
    <property type="protein sequence ID" value="RJT15574.1"/>
    <property type="molecule type" value="Genomic_DNA"/>
</dbReference>
<sequence length="245" mass="25101">MENIMNKFVNKMKSKANKTLAMKKQRGMSLLEVIIVLGIIGTMAAAVVILAQRAFSSQDITDLVDNTNSVRVAAGNAYHDTGIYPSEAATALNLTPANMNESKGDTAPMAATLVQLGQVSVSEIKNGISGDFFTMKGVKVTGDAAENSTKGFILDVNGLDAGECRSLLTQLGNQWDYVEVATAAAGADPTAPDTLDGAVVITAAGGGPVGVMRSLASEGAVAITASSAAQACSENSDNAIILGSK</sequence>
<evidence type="ECO:0000313" key="3">
    <source>
        <dbReference type="Proteomes" id="UP000284119"/>
    </source>
</evidence>
<comment type="caution">
    <text evidence="2">The sequence shown here is derived from an EMBL/GenBank/DDBJ whole genome shotgun (WGS) entry which is preliminary data.</text>
</comment>
<dbReference type="InterPro" id="IPR010271">
    <property type="entry name" value="TcpA"/>
</dbReference>
<dbReference type="InterPro" id="IPR012902">
    <property type="entry name" value="N_methyl_site"/>
</dbReference>
<comment type="subcellular location">
    <subcellularLocation>
        <location evidence="1">Membrane</location>
        <topology evidence="1">Single-pass membrane protein</topology>
    </subcellularLocation>
</comment>
<accession>A0ABX9P550</accession>